<feature type="transmembrane region" description="Helical" evidence="3">
    <location>
        <begin position="195"/>
        <end position="216"/>
    </location>
</feature>
<sequence>MPKNFSEIKVQDIMTTKIQAATPQDSVLDVAKTMLDRDFNGVPIVDRNMKLVGMVTMKELLDKKGLYLPTAVRFLSSLKVMHGKDSPELNRKLQKLRDMKVVQIMNHDPFYILSSIRLEQAAEAFLIHDEELLPVVDEKKNLVGVLAKYDILRSLTTGAERLNRPRQLTIESEETADLPEIEKQFVMVSRTRARFWYVALFFFLVIGFIISVAVILRIRIV</sequence>
<dbReference type="PANTHER" id="PTHR43080">
    <property type="entry name" value="CBS DOMAIN-CONTAINING PROTEIN CBSX3, MITOCHONDRIAL"/>
    <property type="match status" value="1"/>
</dbReference>
<proteinExistence type="predicted"/>
<keyword evidence="3" id="KW-0812">Transmembrane</keyword>
<dbReference type="InterPro" id="IPR051257">
    <property type="entry name" value="Diverse_CBS-Domain"/>
</dbReference>
<feature type="domain" description="CBS" evidence="4">
    <location>
        <begin position="14"/>
        <end position="72"/>
    </location>
</feature>
<dbReference type="SUPFAM" id="SSF54631">
    <property type="entry name" value="CBS-domain pair"/>
    <property type="match status" value="1"/>
</dbReference>
<dbReference type="InterPro" id="IPR000644">
    <property type="entry name" value="CBS_dom"/>
</dbReference>
<keyword evidence="3" id="KW-0472">Membrane</keyword>
<evidence type="ECO:0000313" key="6">
    <source>
        <dbReference type="Proteomes" id="UP000176547"/>
    </source>
</evidence>
<evidence type="ECO:0000256" key="3">
    <source>
        <dbReference type="SAM" id="Phobius"/>
    </source>
</evidence>
<organism evidence="5 6">
    <name type="scientific">Candidatus Doudnabacteria bacterium RIFCSPHIGHO2_01_52_17</name>
    <dbReference type="NCBI Taxonomy" id="1817820"/>
    <lineage>
        <taxon>Bacteria</taxon>
        <taxon>Candidatus Doudnaibacteriota</taxon>
    </lineage>
</organism>
<evidence type="ECO:0000259" key="4">
    <source>
        <dbReference type="PROSITE" id="PS51371"/>
    </source>
</evidence>
<dbReference type="PROSITE" id="PS51371">
    <property type="entry name" value="CBS"/>
    <property type="match status" value="2"/>
</dbReference>
<keyword evidence="1 2" id="KW-0129">CBS domain</keyword>
<comment type="caution">
    <text evidence="5">The sequence shown here is derived from an EMBL/GenBank/DDBJ whole genome shotgun (WGS) entry which is preliminary data.</text>
</comment>
<feature type="domain" description="CBS" evidence="4">
    <location>
        <begin position="105"/>
        <end position="161"/>
    </location>
</feature>
<protein>
    <recommendedName>
        <fullName evidence="4">CBS domain-containing protein</fullName>
    </recommendedName>
</protein>
<dbReference type="InterPro" id="IPR046342">
    <property type="entry name" value="CBS_dom_sf"/>
</dbReference>
<evidence type="ECO:0000313" key="5">
    <source>
        <dbReference type="EMBL" id="OGE76355.1"/>
    </source>
</evidence>
<dbReference type="PANTHER" id="PTHR43080:SF2">
    <property type="entry name" value="CBS DOMAIN-CONTAINING PROTEIN"/>
    <property type="match status" value="1"/>
</dbReference>
<dbReference type="Gene3D" id="3.10.580.10">
    <property type="entry name" value="CBS-domain"/>
    <property type="match status" value="2"/>
</dbReference>
<gene>
    <name evidence="5" type="ORF">A3K06_01900</name>
</gene>
<reference evidence="5 6" key="1">
    <citation type="journal article" date="2016" name="Nat. Commun.">
        <title>Thousands of microbial genomes shed light on interconnected biogeochemical processes in an aquifer system.</title>
        <authorList>
            <person name="Anantharaman K."/>
            <person name="Brown C.T."/>
            <person name="Hug L.A."/>
            <person name="Sharon I."/>
            <person name="Castelle C.J."/>
            <person name="Probst A.J."/>
            <person name="Thomas B.C."/>
            <person name="Singh A."/>
            <person name="Wilkins M.J."/>
            <person name="Karaoz U."/>
            <person name="Brodie E.L."/>
            <person name="Williams K.H."/>
            <person name="Hubbard S.S."/>
            <person name="Banfield J.F."/>
        </authorList>
    </citation>
    <scope>NUCLEOTIDE SEQUENCE [LARGE SCALE GENOMIC DNA]</scope>
</reference>
<evidence type="ECO:0000256" key="1">
    <source>
        <dbReference type="ARBA" id="ARBA00023122"/>
    </source>
</evidence>
<dbReference type="AlphaFoldDB" id="A0A1F5NFF6"/>
<dbReference type="Proteomes" id="UP000176547">
    <property type="component" value="Unassembled WGS sequence"/>
</dbReference>
<dbReference type="EMBL" id="MFEG01000010">
    <property type="protein sequence ID" value="OGE76355.1"/>
    <property type="molecule type" value="Genomic_DNA"/>
</dbReference>
<dbReference type="Pfam" id="PF00571">
    <property type="entry name" value="CBS"/>
    <property type="match status" value="2"/>
</dbReference>
<evidence type="ECO:0000256" key="2">
    <source>
        <dbReference type="PROSITE-ProRule" id="PRU00703"/>
    </source>
</evidence>
<name>A0A1F5NFF6_9BACT</name>
<keyword evidence="3" id="KW-1133">Transmembrane helix</keyword>
<dbReference type="SMART" id="SM00116">
    <property type="entry name" value="CBS"/>
    <property type="match status" value="2"/>
</dbReference>
<accession>A0A1F5NFF6</accession>